<name>A0AAW2BVP4_9ROSI</name>
<organism evidence="2 3">
    <name type="scientific">Lithocarpus litseifolius</name>
    <dbReference type="NCBI Taxonomy" id="425828"/>
    <lineage>
        <taxon>Eukaryota</taxon>
        <taxon>Viridiplantae</taxon>
        <taxon>Streptophyta</taxon>
        <taxon>Embryophyta</taxon>
        <taxon>Tracheophyta</taxon>
        <taxon>Spermatophyta</taxon>
        <taxon>Magnoliopsida</taxon>
        <taxon>eudicotyledons</taxon>
        <taxon>Gunneridae</taxon>
        <taxon>Pentapetalae</taxon>
        <taxon>rosids</taxon>
        <taxon>fabids</taxon>
        <taxon>Fagales</taxon>
        <taxon>Fagaceae</taxon>
        <taxon>Lithocarpus</taxon>
    </lineage>
</organism>
<feature type="compositionally biased region" description="Low complexity" evidence="1">
    <location>
        <begin position="280"/>
        <end position="298"/>
    </location>
</feature>
<reference evidence="2 3" key="1">
    <citation type="submission" date="2024-01" db="EMBL/GenBank/DDBJ databases">
        <title>A telomere-to-telomere, gap-free genome of sweet tea (Lithocarpus litseifolius).</title>
        <authorList>
            <person name="Zhou J."/>
        </authorList>
    </citation>
    <scope>NUCLEOTIDE SEQUENCE [LARGE SCALE GENOMIC DNA]</scope>
    <source>
        <strain evidence="2">Zhou-2022a</strain>
        <tissue evidence="2">Leaf</tissue>
    </source>
</reference>
<dbReference type="EMBL" id="JAZDWU010000010">
    <property type="protein sequence ID" value="KAK9988964.1"/>
    <property type="molecule type" value="Genomic_DNA"/>
</dbReference>
<evidence type="ECO:0000313" key="2">
    <source>
        <dbReference type="EMBL" id="KAK9988964.1"/>
    </source>
</evidence>
<gene>
    <name evidence="2" type="ORF">SO802_029203</name>
</gene>
<evidence type="ECO:0000313" key="3">
    <source>
        <dbReference type="Proteomes" id="UP001459277"/>
    </source>
</evidence>
<proteinExistence type="predicted"/>
<protein>
    <submittedName>
        <fullName evidence="2">Uncharacterized protein</fullName>
    </submittedName>
</protein>
<dbReference type="AlphaFoldDB" id="A0AAW2BVP4"/>
<comment type="caution">
    <text evidence="2">The sequence shown here is derived from an EMBL/GenBank/DDBJ whole genome shotgun (WGS) entry which is preliminary data.</text>
</comment>
<feature type="region of interest" description="Disordered" evidence="1">
    <location>
        <begin position="280"/>
        <end position="313"/>
    </location>
</feature>
<sequence>MGKTVAQWLMKNLEYFVVEASPKLFFSLRDSDSAYTLQCSTNSFGQFLLLTELKVGGYRRSVIIPVGKDKHGWRVFGLELRKILNPSHYAGGGMGLPTFFPQVLRPSVEALNHRTYAEVVQASYGRAVARKLPKQLVSTVKEKMVGNQDLLVPRWEVYRWASQLSWWWEEGIGGSCALKRNLRSGLFVEVDGIGRRRVSWGRKKGGNQNLRWVSRDEKDQCKGVLGLGPNKMATQLPINESVFWSGPKGTSPSTFEHGECSVSVEKPHFSIGFLDKVGESPVANSPSPVTSSPSPELPAQRWRDGPGCSGGSGGSGGPCFAGTGGMTARVAGSISLVGGTCFEGKRTLALGFVPRWAGFSPPDLSLEMVQDGAPGLGVLGQEVITSLCYDFSSSSREVMIVEEAIDSGESDLAVGFPLQTIVPGGLNYLAELEEVNEVMSIESKSDIFGWVKHRIPGFSKLVGLSMSRHEKLCIALLQRLESEMEAANVLNRRVPGRNIGVKSKNKGCRELQNLISSVNYDRR</sequence>
<evidence type="ECO:0000256" key="1">
    <source>
        <dbReference type="SAM" id="MobiDB-lite"/>
    </source>
</evidence>
<keyword evidence="3" id="KW-1185">Reference proteome</keyword>
<accession>A0AAW2BVP4</accession>
<dbReference type="Proteomes" id="UP001459277">
    <property type="component" value="Unassembled WGS sequence"/>
</dbReference>